<dbReference type="RefSeq" id="WP_075137640.1">
    <property type="nucleotide sequence ID" value="NZ_MSIF01000030.1"/>
</dbReference>
<keyword evidence="14" id="KW-1185">Reference proteome</keyword>
<evidence type="ECO:0000256" key="1">
    <source>
        <dbReference type="ARBA" id="ARBA00011073"/>
    </source>
</evidence>
<dbReference type="AlphaFoldDB" id="A0A7Z1AUA0"/>
<dbReference type="PRINTS" id="PR00723">
    <property type="entry name" value="SUBTILISIN"/>
</dbReference>
<evidence type="ECO:0000256" key="2">
    <source>
        <dbReference type="ARBA" id="ARBA00022525"/>
    </source>
</evidence>
<sequence length="1253" mass="131074">MTRRSRRTVRSLGLTLSAAMAATLAVTPSTAAQPTATAPDGRAPQVVSQHAITLITSDVVDLRIMSNGDATATVRPAQGREHIGYANRRAGEDLYVVPTDAMAMISAGTLDEELFNVSALADAGYDDAHSDAIPLIVEYAPSRARAATAAVPPGATAEHTLESINARSLREAKDSAREFWTAVSGSGADRDAATGMATAAAASVEKIWLNRKARVSLTESVPQVGAPDAWAAGYDGTGTTVAVLDTGIDDTHPDLDGGKVVAAQNFTADPDAVDRHGHGTHVASIVAGSGEGNPANRRGVAPGAKLISAKVLDAGGSGDFAGIIEGLEWAAAQGADVANMSLGTNAPSDGNDPLVQAVDAISASSDMLVVVAAGNLGSGASTIASPGWADSALTVGAVSKQDALASFSSRGPRLGDYAIKPDMTGPGVDIVAARANGSSLGEIVDGNYQKLSGTSMAAPHVAGAAAILAQRFPGRGNAELKDTLVSSSTAVDGQTVYQQGSGRLDVARASEQQAYASPGTLNLGYFTYDGAKDPVTETVTYRNEGTAELTLDLSLSVTDGEGAPAPAGMFAVSASSVTVPAGGTADVTVTVDPGTAPIGLYGGRLSATGGGVALHTSVGAYLEPQMHNVTVTGIARDGRPAAVVSFTELWSLATGRFESKGFSKDSNEVTFRVPPGTYNLAGYLGTADAANTYALEVTAVTRPELQVDRDMSITLDARSASPITLTTDRPTAPTTFTLSYHRDFEDKNFHSSFTLSPPISRGYATATDTVTQGNFEFYSRWDLIAPPLEASVVAPQRTPLTPYPMSAAAPVDGSHDKPVTYVGLGRPQDYAGKDVRGRIALISRGETTFAEKVAAASAAGAWGAVVFNDRPGLVITAGGTPGQVSIHGFTLEQEPGLALVEMLKQGPLTLRVSGTAVSPYFYDLLLPEKQRVPTTLNYDINRRTTASIDTTFSADTPTTAGDVRHISRPWPTFSVGFLREFPRPLERTYLVSANDTYWRQSVWSNAPFDGEFGDEYVQYRPGARLNADWLGRVSRPGASAKLDTQVTRTADGFEMALLPFSDSGGHHGYGWSGDELTTKLYAGDTLLAERPGAPTGDFPAVADPATYRLEFTGKRATPWSLYGTQTATTWQFASRPGEERPLVPQVDFRLDLDRDNQARSGSVYTFLVNAGHVPGVDGPSMRQVRSWASFDDGKTWKEIPLLRMGNGSHLAIVGHPKVSGGNPAVSLRVQATDAAGNSVDQTLVRAYGLRAGR</sequence>
<feature type="chain" id="PRO_5030782714" description="Subtilisin family serine protease" evidence="10">
    <location>
        <begin position="32"/>
        <end position="1253"/>
    </location>
</feature>
<dbReference type="SUPFAM" id="SSF52025">
    <property type="entry name" value="PA domain"/>
    <property type="match status" value="1"/>
</dbReference>
<dbReference type="Gene3D" id="2.60.40.10">
    <property type="entry name" value="Immunoglobulins"/>
    <property type="match status" value="1"/>
</dbReference>
<dbReference type="Pfam" id="PF02225">
    <property type="entry name" value="PA"/>
    <property type="match status" value="1"/>
</dbReference>
<comment type="caution">
    <text evidence="13">The sequence shown here is derived from an EMBL/GenBank/DDBJ whole genome shotgun (WGS) entry which is preliminary data.</text>
</comment>
<dbReference type="GO" id="GO:0005975">
    <property type="term" value="P:carbohydrate metabolic process"/>
    <property type="evidence" value="ECO:0007669"/>
    <property type="project" value="UniProtKB-ARBA"/>
</dbReference>
<dbReference type="PROSITE" id="PS00137">
    <property type="entry name" value="SUBTILASE_HIS"/>
    <property type="match status" value="1"/>
</dbReference>
<evidence type="ECO:0000259" key="11">
    <source>
        <dbReference type="Pfam" id="PF00082"/>
    </source>
</evidence>
<feature type="active site" description="Charge relay system" evidence="7 8">
    <location>
        <position position="455"/>
    </location>
</feature>
<evidence type="ECO:0000256" key="10">
    <source>
        <dbReference type="SAM" id="SignalP"/>
    </source>
</evidence>
<accession>A0A7Z1AUA0</accession>
<feature type="signal peptide" evidence="10">
    <location>
        <begin position="1"/>
        <end position="31"/>
    </location>
</feature>
<dbReference type="Proteomes" id="UP000185696">
    <property type="component" value="Unassembled WGS sequence"/>
</dbReference>
<dbReference type="Gene3D" id="3.40.50.200">
    <property type="entry name" value="Peptidase S8/S53 domain"/>
    <property type="match status" value="1"/>
</dbReference>
<feature type="domain" description="PA" evidence="12">
    <location>
        <begin position="827"/>
        <end position="896"/>
    </location>
</feature>
<dbReference type="InterPro" id="IPR051048">
    <property type="entry name" value="Peptidase_S8/S53_subtilisin"/>
</dbReference>
<evidence type="ECO:0000256" key="6">
    <source>
        <dbReference type="ARBA" id="ARBA00022825"/>
    </source>
</evidence>
<dbReference type="InterPro" id="IPR036852">
    <property type="entry name" value="Peptidase_S8/S53_dom_sf"/>
</dbReference>
<evidence type="ECO:0000256" key="4">
    <source>
        <dbReference type="ARBA" id="ARBA00022729"/>
    </source>
</evidence>
<dbReference type="GO" id="GO:0006508">
    <property type="term" value="P:proteolysis"/>
    <property type="evidence" value="ECO:0007669"/>
    <property type="project" value="UniProtKB-KW"/>
</dbReference>
<evidence type="ECO:0000313" key="13">
    <source>
        <dbReference type="EMBL" id="OLF05327.1"/>
    </source>
</evidence>
<evidence type="ECO:0000256" key="9">
    <source>
        <dbReference type="RuleBase" id="RU003355"/>
    </source>
</evidence>
<protein>
    <recommendedName>
        <fullName evidence="15">Subtilisin family serine protease</fullName>
    </recommendedName>
</protein>
<keyword evidence="5 8" id="KW-0378">Hydrolase</keyword>
<evidence type="ECO:0000256" key="3">
    <source>
        <dbReference type="ARBA" id="ARBA00022670"/>
    </source>
</evidence>
<evidence type="ECO:0000256" key="8">
    <source>
        <dbReference type="PROSITE-ProRule" id="PRU01240"/>
    </source>
</evidence>
<feature type="active site" description="Charge relay system" evidence="7 8">
    <location>
        <position position="245"/>
    </location>
</feature>
<evidence type="ECO:0008006" key="15">
    <source>
        <dbReference type="Google" id="ProtNLM"/>
    </source>
</evidence>
<dbReference type="SUPFAM" id="SSF52743">
    <property type="entry name" value="Subtilisin-like"/>
    <property type="match status" value="1"/>
</dbReference>
<keyword evidence="2" id="KW-0964">Secreted</keyword>
<dbReference type="PROSITE" id="PS51892">
    <property type="entry name" value="SUBTILASE"/>
    <property type="match status" value="1"/>
</dbReference>
<dbReference type="InterPro" id="IPR046450">
    <property type="entry name" value="PA_dom_sf"/>
</dbReference>
<comment type="similarity">
    <text evidence="1 8 9">Belongs to the peptidase S8 family.</text>
</comment>
<dbReference type="Gene3D" id="3.50.30.30">
    <property type="match status" value="1"/>
</dbReference>
<dbReference type="InterPro" id="IPR003137">
    <property type="entry name" value="PA_domain"/>
</dbReference>
<dbReference type="InterPro" id="IPR022398">
    <property type="entry name" value="Peptidase_S8_His-AS"/>
</dbReference>
<dbReference type="PROSITE" id="PS00138">
    <property type="entry name" value="SUBTILASE_SER"/>
    <property type="match status" value="1"/>
</dbReference>
<evidence type="ECO:0000259" key="12">
    <source>
        <dbReference type="Pfam" id="PF02225"/>
    </source>
</evidence>
<keyword evidence="4 10" id="KW-0732">Signal</keyword>
<dbReference type="GO" id="GO:0004252">
    <property type="term" value="F:serine-type endopeptidase activity"/>
    <property type="evidence" value="ECO:0007669"/>
    <property type="project" value="UniProtKB-UniRule"/>
</dbReference>
<keyword evidence="3 8" id="KW-0645">Protease</keyword>
<keyword evidence="6 8" id="KW-0720">Serine protease</keyword>
<evidence type="ECO:0000313" key="14">
    <source>
        <dbReference type="Proteomes" id="UP000185696"/>
    </source>
</evidence>
<dbReference type="InterPro" id="IPR006311">
    <property type="entry name" value="TAT_signal"/>
</dbReference>
<dbReference type="InterPro" id="IPR023827">
    <property type="entry name" value="Peptidase_S8_Asp-AS"/>
</dbReference>
<dbReference type="InterPro" id="IPR000209">
    <property type="entry name" value="Peptidase_S8/S53_dom"/>
</dbReference>
<dbReference type="PANTHER" id="PTHR43399:SF4">
    <property type="entry name" value="CELL WALL-ASSOCIATED PROTEASE"/>
    <property type="match status" value="1"/>
</dbReference>
<feature type="domain" description="Peptidase S8/S53" evidence="11">
    <location>
        <begin position="236"/>
        <end position="502"/>
    </location>
</feature>
<dbReference type="PROSITE" id="PS00136">
    <property type="entry name" value="SUBTILASE_ASP"/>
    <property type="match status" value="1"/>
</dbReference>
<proteinExistence type="inferred from homology"/>
<evidence type="ECO:0000256" key="7">
    <source>
        <dbReference type="PIRSR" id="PIRSR615500-1"/>
    </source>
</evidence>
<dbReference type="PANTHER" id="PTHR43399">
    <property type="entry name" value="SUBTILISIN-RELATED"/>
    <property type="match status" value="1"/>
</dbReference>
<name>A0A7Z1AUA0_9PSEU</name>
<dbReference type="InterPro" id="IPR015500">
    <property type="entry name" value="Peptidase_S8_subtilisin-rel"/>
</dbReference>
<evidence type="ECO:0000256" key="5">
    <source>
        <dbReference type="ARBA" id="ARBA00022801"/>
    </source>
</evidence>
<feature type="active site" description="Charge relay system" evidence="7 8">
    <location>
        <position position="278"/>
    </location>
</feature>
<dbReference type="InterPro" id="IPR023828">
    <property type="entry name" value="Peptidase_S8_Ser-AS"/>
</dbReference>
<dbReference type="InterPro" id="IPR013783">
    <property type="entry name" value="Ig-like_fold"/>
</dbReference>
<dbReference type="PROSITE" id="PS51318">
    <property type="entry name" value="TAT"/>
    <property type="match status" value="1"/>
</dbReference>
<dbReference type="EMBL" id="MSIF01000030">
    <property type="protein sequence ID" value="OLF05327.1"/>
    <property type="molecule type" value="Genomic_DNA"/>
</dbReference>
<organism evidence="13 14">
    <name type="scientific">Actinophytocola xinjiangensis</name>
    <dbReference type="NCBI Taxonomy" id="485602"/>
    <lineage>
        <taxon>Bacteria</taxon>
        <taxon>Bacillati</taxon>
        <taxon>Actinomycetota</taxon>
        <taxon>Actinomycetes</taxon>
        <taxon>Pseudonocardiales</taxon>
        <taxon>Pseudonocardiaceae</taxon>
    </lineage>
</organism>
<gene>
    <name evidence="13" type="ORF">BLA60_36465</name>
</gene>
<dbReference type="Pfam" id="PF00082">
    <property type="entry name" value="Peptidase_S8"/>
    <property type="match status" value="1"/>
</dbReference>
<reference evidence="13 14" key="1">
    <citation type="submission" date="2016-12" db="EMBL/GenBank/DDBJ databases">
        <title>The draft genome sequence of Actinophytocola xinjiangensis.</title>
        <authorList>
            <person name="Wang W."/>
            <person name="Yuan L."/>
        </authorList>
    </citation>
    <scope>NUCLEOTIDE SEQUENCE [LARGE SCALE GENOMIC DNA]</scope>
    <source>
        <strain evidence="13 14">CGMCC 4.4663</strain>
    </source>
</reference>